<evidence type="ECO:0000256" key="2">
    <source>
        <dbReference type="ARBA" id="ARBA00022771"/>
    </source>
</evidence>
<proteinExistence type="predicted"/>
<dbReference type="GO" id="GO:0008270">
    <property type="term" value="F:zinc ion binding"/>
    <property type="evidence" value="ECO:0007669"/>
    <property type="project" value="UniProtKB-KW"/>
</dbReference>
<keyword evidence="5" id="KW-0175">Coiled coil</keyword>
<feature type="domain" description="GRF-type" evidence="6">
    <location>
        <begin position="27"/>
        <end position="72"/>
    </location>
</feature>
<keyword evidence="2 4" id="KW-0863">Zinc-finger</keyword>
<evidence type="ECO:0000256" key="4">
    <source>
        <dbReference type="PROSITE-ProRule" id="PRU01343"/>
    </source>
</evidence>
<dbReference type="InterPro" id="IPR010666">
    <property type="entry name" value="Znf_GRF"/>
</dbReference>
<name>A0A7G2E674_ARATH</name>
<evidence type="ECO:0000256" key="1">
    <source>
        <dbReference type="ARBA" id="ARBA00022723"/>
    </source>
</evidence>
<dbReference type="EMBL" id="LR881467">
    <property type="protein sequence ID" value="CAD5318443.1"/>
    <property type="molecule type" value="Genomic_DNA"/>
</dbReference>
<evidence type="ECO:0000256" key="3">
    <source>
        <dbReference type="ARBA" id="ARBA00022833"/>
    </source>
</evidence>
<evidence type="ECO:0000313" key="8">
    <source>
        <dbReference type="Proteomes" id="UP000516314"/>
    </source>
</evidence>
<reference evidence="7 8" key="1">
    <citation type="submission" date="2020-09" db="EMBL/GenBank/DDBJ databases">
        <authorList>
            <person name="Ashkenazy H."/>
        </authorList>
    </citation>
    <scope>NUCLEOTIDE SEQUENCE [LARGE SCALE GENOMIC DNA]</scope>
    <source>
        <strain evidence="8">cv. Cdm-0</strain>
    </source>
</reference>
<dbReference type="Proteomes" id="UP000516314">
    <property type="component" value="Chromosome 2"/>
</dbReference>
<gene>
    <name evidence="7" type="ORF">AT9943_LOCUS6676</name>
</gene>
<sequence>MSCDSGASISYGSSSNRVRVLGVPKKCHCESPIVENLSRSIPNTYRRYYRCAYAAQRKLENDSHVFKWVHEALVDEKEKLESQVDALKEEIRMMKMEKGNDMKEINQKMIIVFCGYLSSDMSCKMDFERPQ</sequence>
<organism evidence="7 8">
    <name type="scientific">Arabidopsis thaliana</name>
    <name type="common">Mouse-ear cress</name>
    <dbReference type="NCBI Taxonomy" id="3702"/>
    <lineage>
        <taxon>Eukaryota</taxon>
        <taxon>Viridiplantae</taxon>
        <taxon>Streptophyta</taxon>
        <taxon>Embryophyta</taxon>
        <taxon>Tracheophyta</taxon>
        <taxon>Spermatophyta</taxon>
        <taxon>Magnoliopsida</taxon>
        <taxon>eudicotyledons</taxon>
        <taxon>Gunneridae</taxon>
        <taxon>Pentapetalae</taxon>
        <taxon>rosids</taxon>
        <taxon>malvids</taxon>
        <taxon>Brassicales</taxon>
        <taxon>Brassicaceae</taxon>
        <taxon>Camelineae</taxon>
        <taxon>Arabidopsis</taxon>
    </lineage>
</organism>
<accession>A0A7G2E674</accession>
<dbReference type="PANTHER" id="PTHR33248">
    <property type="entry name" value="ZINC ION-BINDING PROTEIN"/>
    <property type="match status" value="1"/>
</dbReference>
<dbReference type="PROSITE" id="PS51999">
    <property type="entry name" value="ZF_GRF"/>
    <property type="match status" value="1"/>
</dbReference>
<keyword evidence="3" id="KW-0862">Zinc</keyword>
<feature type="coiled-coil region" evidence="5">
    <location>
        <begin position="70"/>
        <end position="97"/>
    </location>
</feature>
<evidence type="ECO:0000259" key="6">
    <source>
        <dbReference type="PROSITE" id="PS51999"/>
    </source>
</evidence>
<evidence type="ECO:0000313" key="7">
    <source>
        <dbReference type="EMBL" id="CAD5318443.1"/>
    </source>
</evidence>
<evidence type="ECO:0000256" key="5">
    <source>
        <dbReference type="SAM" id="Coils"/>
    </source>
</evidence>
<protein>
    <submittedName>
        <fullName evidence="7">(thale cress) hypothetical protein</fullName>
    </submittedName>
</protein>
<dbReference type="AlphaFoldDB" id="A0A7G2E674"/>
<keyword evidence="1" id="KW-0479">Metal-binding</keyword>